<keyword evidence="1" id="KW-1133">Transmembrane helix</keyword>
<feature type="non-terminal residue" evidence="2">
    <location>
        <position position="81"/>
    </location>
</feature>
<sequence length="81" mass="9247">MKDQCLLFSDQTKKIKSKCMIFSGVSLFLGLTETLPKKFSLVGLDLSENEEVLGWFIFYITLILVRNCLVVTTIEISGYYL</sequence>
<protein>
    <submittedName>
        <fullName evidence="2">Uncharacterized protein</fullName>
    </submittedName>
</protein>
<evidence type="ECO:0000313" key="3">
    <source>
        <dbReference type="Proteomes" id="UP000626656"/>
    </source>
</evidence>
<evidence type="ECO:0000256" key="1">
    <source>
        <dbReference type="SAM" id="Phobius"/>
    </source>
</evidence>
<accession>A0ABN7G968</accession>
<evidence type="ECO:0000313" key="2">
    <source>
        <dbReference type="EMBL" id="CAB5500081.1"/>
    </source>
</evidence>
<feature type="transmembrane region" description="Helical" evidence="1">
    <location>
        <begin position="52"/>
        <end position="74"/>
    </location>
</feature>
<proteinExistence type="predicted"/>
<keyword evidence="3" id="KW-1185">Reference proteome</keyword>
<name>A0ABN7G968_9GAMM</name>
<keyword evidence="1" id="KW-0472">Membrane</keyword>
<gene>
    <name evidence="2" type="ORF">AZO1586I_594</name>
</gene>
<dbReference type="Proteomes" id="UP000626656">
    <property type="component" value="Unassembled WGS sequence"/>
</dbReference>
<reference evidence="2 3" key="1">
    <citation type="submission" date="2020-05" db="EMBL/GenBank/DDBJ databases">
        <authorList>
            <person name="Petersen J."/>
            <person name="Sayavedra L."/>
        </authorList>
    </citation>
    <scope>NUCLEOTIDE SEQUENCE [LARGE SCALE GENOMIC DNA]</scope>
    <source>
        <strain evidence="2">B azoricus SOX ET2 1586I</strain>
    </source>
</reference>
<organism evidence="2 3">
    <name type="scientific">Bathymodiolus thermophilus thioautotrophic gill symbiont</name>
    <dbReference type="NCBI Taxonomy" id="2360"/>
    <lineage>
        <taxon>Bacteria</taxon>
        <taxon>Pseudomonadati</taxon>
        <taxon>Pseudomonadota</taxon>
        <taxon>Gammaproteobacteria</taxon>
        <taxon>sulfur-oxidizing symbionts</taxon>
    </lineage>
</organism>
<dbReference type="EMBL" id="CAHJWF010000162">
    <property type="protein sequence ID" value="CAB5500081.1"/>
    <property type="molecule type" value="Genomic_DNA"/>
</dbReference>
<comment type="caution">
    <text evidence="2">The sequence shown here is derived from an EMBL/GenBank/DDBJ whole genome shotgun (WGS) entry which is preliminary data.</text>
</comment>
<keyword evidence="1" id="KW-0812">Transmembrane</keyword>